<feature type="chain" id="PRO_5047215250" evidence="2">
    <location>
        <begin position="32"/>
        <end position="360"/>
    </location>
</feature>
<feature type="region of interest" description="Disordered" evidence="1">
    <location>
        <begin position="32"/>
        <end position="80"/>
    </location>
</feature>
<sequence length="360" mass="38488">MLRRTKTLSGLLIAAALALVAFTLQSISAAATPGAGSPDGGGHANHGAKVSASGDDPDGDGYIPADPPVTGVEPSTKEPPHRYFHEFQANCSVSHTGPDDPIVYPGQPGASHHHTFMGNTTTDAFSTTDSLGAGGTTCKAPGDKSAYWMPTMFNGDEEIRPVGPQTIYYKSGVTDYTSVRPFPKGLRYVVGSPMQSADEFRNHPGWVEGWECGESYFNADFPESCPTARDVQVNVRFQSPSCWDGEHLDTPGHRSHMAYPVAGGANQNTCPASHPVAVPMIEFKMAFPVNGDLSELRLASGTGHSFHYDFFNAWDEPTLNAMVDHCIVGGLQCDARGYDQTHPERGAALDEDYELPTAAP</sequence>
<evidence type="ECO:0000259" key="3">
    <source>
        <dbReference type="Pfam" id="PF09362"/>
    </source>
</evidence>
<gene>
    <name evidence="4" type="ORF">LHJ74_03155</name>
</gene>
<protein>
    <submittedName>
        <fullName evidence="4">DUF1996 domain-containing protein</fullName>
    </submittedName>
</protein>
<evidence type="ECO:0000313" key="5">
    <source>
        <dbReference type="Proteomes" id="UP001156389"/>
    </source>
</evidence>
<dbReference type="Proteomes" id="UP001156389">
    <property type="component" value="Unassembled WGS sequence"/>
</dbReference>
<dbReference type="PANTHER" id="PTHR43662">
    <property type="match status" value="1"/>
</dbReference>
<feature type="signal peptide" evidence="2">
    <location>
        <begin position="1"/>
        <end position="31"/>
    </location>
</feature>
<name>A0ABT2JM29_9ACTN</name>
<evidence type="ECO:0000256" key="1">
    <source>
        <dbReference type="SAM" id="MobiDB-lite"/>
    </source>
</evidence>
<dbReference type="RefSeq" id="WP_260215877.1">
    <property type="nucleotide sequence ID" value="NZ_JAJAGO010000001.1"/>
</dbReference>
<keyword evidence="2" id="KW-0732">Signal</keyword>
<dbReference type="Pfam" id="PF09362">
    <property type="entry name" value="DUF1996"/>
    <property type="match status" value="1"/>
</dbReference>
<proteinExistence type="predicted"/>
<dbReference type="PANTHER" id="PTHR43662:SF3">
    <property type="entry name" value="DOMAIN PROTEIN, PUTATIVE (AFU_ORTHOLOGUE AFUA_6G11970)-RELATED"/>
    <property type="match status" value="1"/>
</dbReference>
<reference evidence="4 5" key="1">
    <citation type="submission" date="2021-10" db="EMBL/GenBank/DDBJ databases">
        <title>Streptomyces gossypii sp. nov., isolated from soil collected from cotton field.</title>
        <authorList>
            <person name="Ge X."/>
            <person name="Chen X."/>
            <person name="Liu W."/>
        </authorList>
    </citation>
    <scope>NUCLEOTIDE SEQUENCE [LARGE SCALE GENOMIC DNA]</scope>
    <source>
        <strain evidence="4 5">N2-109</strain>
    </source>
</reference>
<organism evidence="4 5">
    <name type="scientific">Streptomyces gossypii</name>
    <dbReference type="NCBI Taxonomy" id="2883101"/>
    <lineage>
        <taxon>Bacteria</taxon>
        <taxon>Bacillati</taxon>
        <taxon>Actinomycetota</taxon>
        <taxon>Actinomycetes</taxon>
        <taxon>Kitasatosporales</taxon>
        <taxon>Streptomycetaceae</taxon>
        <taxon>Streptomyces</taxon>
    </lineage>
</organism>
<evidence type="ECO:0000256" key="2">
    <source>
        <dbReference type="SAM" id="SignalP"/>
    </source>
</evidence>
<dbReference type="EMBL" id="JAJAGO010000001">
    <property type="protein sequence ID" value="MCT2588942.1"/>
    <property type="molecule type" value="Genomic_DNA"/>
</dbReference>
<feature type="domain" description="DUF1996" evidence="3">
    <location>
        <begin position="100"/>
        <end position="314"/>
    </location>
</feature>
<comment type="caution">
    <text evidence="4">The sequence shown here is derived from an EMBL/GenBank/DDBJ whole genome shotgun (WGS) entry which is preliminary data.</text>
</comment>
<evidence type="ECO:0000313" key="4">
    <source>
        <dbReference type="EMBL" id="MCT2588942.1"/>
    </source>
</evidence>
<accession>A0ABT2JM29</accession>
<keyword evidence="5" id="KW-1185">Reference proteome</keyword>
<dbReference type="InterPro" id="IPR018535">
    <property type="entry name" value="DUF1996"/>
</dbReference>